<feature type="non-terminal residue" evidence="2">
    <location>
        <position position="391"/>
    </location>
</feature>
<dbReference type="InterPro" id="IPR039740">
    <property type="entry name" value="CNOT10"/>
</dbReference>
<reference evidence="2 3" key="1">
    <citation type="journal article" date="2020" name="bioRxiv">
        <title>Metabolic contributions of an alphaproteobacterial endosymbiont in the apicomplexan Cardiosporidium cionae.</title>
        <authorList>
            <person name="Hunter E.S."/>
            <person name="Paight C.J."/>
            <person name="Lane C.E."/>
        </authorList>
    </citation>
    <scope>NUCLEOTIDE SEQUENCE [LARGE SCALE GENOMIC DNA]</scope>
    <source>
        <strain evidence="2">ESH_2018</strain>
    </source>
</reference>
<comment type="caution">
    <text evidence="2">The sequence shown here is derived from an EMBL/GenBank/DDBJ whole genome shotgun (WGS) entry which is preliminary data.</text>
</comment>
<evidence type="ECO:0000313" key="3">
    <source>
        <dbReference type="Proteomes" id="UP000823046"/>
    </source>
</evidence>
<evidence type="ECO:0008006" key="4">
    <source>
        <dbReference type="Google" id="ProtNLM"/>
    </source>
</evidence>
<dbReference type="EMBL" id="JADAQX010000040">
    <property type="protein sequence ID" value="KAF8822601.1"/>
    <property type="molecule type" value="Genomic_DNA"/>
</dbReference>
<name>A0ABQ7JF06_9APIC</name>
<accession>A0ABQ7JF06</accession>
<proteinExistence type="inferred from homology"/>
<evidence type="ECO:0000256" key="1">
    <source>
        <dbReference type="ARBA" id="ARBA00010080"/>
    </source>
</evidence>
<gene>
    <name evidence="2" type="ORF">IE077_003398</name>
</gene>
<dbReference type="Proteomes" id="UP000823046">
    <property type="component" value="Unassembled WGS sequence"/>
</dbReference>
<sequence length="391" mass="44320">MYEAAESLLREAAAHAASPMDALQILHNLFLVRYHRSGCYSSEKLLSEWSILATAFPLSLPSLSSAATLASLSTSSPLQHQLATLCMKNISAQKTSKSLKEASSTSSSLRNTRKDINVEILPPLSTLLENTSSVDPPTSTSLEATMASFLSVDGNIKSLKPCLSHCFNEALSKEEGLPNRHLEDVALLVYNLSLLYFQKRQYETAVHILEDIFYSIEQFDTFLFVKICILLMELYMKLQQPELAYSVLSYLKKRKDSLFTTEISTKHKNKFFSSCLMGSYLPMETLSSEFLSLEELQYIISIFTTRLALSIKQFKIAKREIKLLQKPFSFQNKMNDIETSPIEELTAAEEREIPTLKREISSYFSSKTNIYYFQLVLQRYYATTALLLQAN</sequence>
<protein>
    <recommendedName>
        <fullName evidence="4">CCR4-NOT transcription complex subunit 10</fullName>
    </recommendedName>
</protein>
<dbReference type="PANTHER" id="PTHR12979">
    <property type="entry name" value="CCR4-NOT TRANSCRIPTION COMPLEX SUBUNIT 10"/>
    <property type="match status" value="1"/>
</dbReference>
<dbReference type="Gene3D" id="1.25.40.10">
    <property type="entry name" value="Tetratricopeptide repeat domain"/>
    <property type="match status" value="1"/>
</dbReference>
<evidence type="ECO:0000313" key="2">
    <source>
        <dbReference type="EMBL" id="KAF8822601.1"/>
    </source>
</evidence>
<comment type="similarity">
    <text evidence="1">Belongs to the CNOT10 family.</text>
</comment>
<keyword evidence="3" id="KW-1185">Reference proteome</keyword>
<dbReference type="InterPro" id="IPR011990">
    <property type="entry name" value="TPR-like_helical_dom_sf"/>
</dbReference>
<dbReference type="PANTHER" id="PTHR12979:SF5">
    <property type="entry name" value="CCR4-NOT TRANSCRIPTION COMPLEX SUBUNIT 10"/>
    <property type="match status" value="1"/>
</dbReference>
<organism evidence="2 3">
    <name type="scientific">Cardiosporidium cionae</name>
    <dbReference type="NCBI Taxonomy" id="476202"/>
    <lineage>
        <taxon>Eukaryota</taxon>
        <taxon>Sar</taxon>
        <taxon>Alveolata</taxon>
        <taxon>Apicomplexa</taxon>
        <taxon>Aconoidasida</taxon>
        <taxon>Nephromycida</taxon>
        <taxon>Cardiosporidium</taxon>
    </lineage>
</organism>